<feature type="region of interest" description="Disordered" evidence="1">
    <location>
        <begin position="1"/>
        <end position="20"/>
    </location>
</feature>
<comment type="caution">
    <text evidence="2">The sequence shown here is derived from an EMBL/GenBank/DDBJ whole genome shotgun (WGS) entry which is preliminary data.</text>
</comment>
<organism evidence="2 3">
    <name type="scientific">Trichoderma guizhouense</name>
    <dbReference type="NCBI Taxonomy" id="1491466"/>
    <lineage>
        <taxon>Eukaryota</taxon>
        <taxon>Fungi</taxon>
        <taxon>Dikarya</taxon>
        <taxon>Ascomycota</taxon>
        <taxon>Pezizomycotina</taxon>
        <taxon>Sordariomycetes</taxon>
        <taxon>Hypocreomycetidae</taxon>
        <taxon>Hypocreales</taxon>
        <taxon>Hypocreaceae</taxon>
        <taxon>Trichoderma</taxon>
    </lineage>
</organism>
<keyword evidence="3" id="KW-1185">Reference proteome</keyword>
<evidence type="ECO:0000313" key="2">
    <source>
        <dbReference type="EMBL" id="OPB36989.1"/>
    </source>
</evidence>
<proteinExistence type="predicted"/>
<gene>
    <name evidence="2" type="ORF">A0O28_0039010</name>
</gene>
<dbReference type="Proteomes" id="UP000191004">
    <property type="component" value="Unassembled WGS sequence"/>
</dbReference>
<dbReference type="AlphaFoldDB" id="A0A1T3C7G0"/>
<evidence type="ECO:0000313" key="3">
    <source>
        <dbReference type="Proteomes" id="UP000191004"/>
    </source>
</evidence>
<name>A0A1T3C7G0_9HYPO</name>
<dbReference type="EMBL" id="LVVK01000022">
    <property type="protein sequence ID" value="OPB36989.1"/>
    <property type="molecule type" value="Genomic_DNA"/>
</dbReference>
<evidence type="ECO:0000256" key="1">
    <source>
        <dbReference type="SAM" id="MobiDB-lite"/>
    </source>
</evidence>
<dbReference type="OrthoDB" id="4896859at2759"/>
<reference evidence="2 3" key="1">
    <citation type="submission" date="2016-04" db="EMBL/GenBank/DDBJ databases">
        <title>Multiple horizontal gene transfer events from other fungi enriched the ability of the initially mycotrophic fungus Trichoderma (Ascomycota) to feed on dead plant biomass.</title>
        <authorList>
            <person name="Atanasova L."/>
            <person name="Chenthamara K."/>
            <person name="Zhang J."/>
            <person name="Grujic M."/>
            <person name="Henrissat B."/>
            <person name="Kuo A."/>
            <person name="Aertz A."/>
            <person name="Salamov A."/>
            <person name="Lipzen A."/>
            <person name="Labutti K."/>
            <person name="Barry K."/>
            <person name="Miao Y."/>
            <person name="Rahimi M.J."/>
            <person name="Shen Q."/>
            <person name="Grigoriev I.V."/>
            <person name="Kubicek C.P."/>
            <person name="Druzhinina I.S."/>
        </authorList>
    </citation>
    <scope>NUCLEOTIDE SEQUENCE [LARGE SCALE GENOMIC DNA]</scope>
    <source>
        <strain evidence="2 3">NJAU 4742</strain>
    </source>
</reference>
<protein>
    <submittedName>
        <fullName evidence="2">Uncharacterized protein</fullName>
    </submittedName>
</protein>
<sequence length="140" mass="16018">MPLHKHQHQHQEKSMAPNRVRSVTRRYTSFENGHGPVPGTWRTGGPSPFPFDKNVQFSDDGLETMLETCWRHAWLARSGHPFNFALRHIPSDDQSPKVPACESSFRPQGRASICNLQSPQLARTVIVYRTRTLIICRSIE</sequence>
<accession>A0A1T3C7G0</accession>